<protein>
    <submittedName>
        <fullName evidence="1">Uncharacterized protein</fullName>
    </submittedName>
</protein>
<dbReference type="InParanoid" id="F6QHG3"/>
<reference evidence="1" key="4">
    <citation type="submission" date="2025-09" db="UniProtKB">
        <authorList>
            <consortium name="Ensembl"/>
        </authorList>
    </citation>
    <scope>IDENTIFICATION</scope>
</reference>
<dbReference type="GeneTree" id="ENSGT00940000176542"/>
<evidence type="ECO:0000313" key="1">
    <source>
        <dbReference type="Ensembl" id="ENSCINP00000020166.1"/>
    </source>
</evidence>
<reference evidence="2" key="1">
    <citation type="journal article" date="2002" name="Science">
        <title>The draft genome of Ciona intestinalis: insights into chordate and vertebrate origins.</title>
        <authorList>
            <person name="Dehal P."/>
            <person name="Satou Y."/>
            <person name="Campbell R.K."/>
            <person name="Chapman J."/>
            <person name="Degnan B."/>
            <person name="De Tomaso A."/>
            <person name="Davidson B."/>
            <person name="Di Gregorio A."/>
            <person name="Gelpke M."/>
            <person name="Goodstein D.M."/>
            <person name="Harafuji N."/>
            <person name="Hastings K.E."/>
            <person name="Ho I."/>
            <person name="Hotta K."/>
            <person name="Huang W."/>
            <person name="Kawashima T."/>
            <person name="Lemaire P."/>
            <person name="Martinez D."/>
            <person name="Meinertzhagen I.A."/>
            <person name="Necula S."/>
            <person name="Nonaka M."/>
            <person name="Putnam N."/>
            <person name="Rash S."/>
            <person name="Saiga H."/>
            <person name="Satake M."/>
            <person name="Terry A."/>
            <person name="Yamada L."/>
            <person name="Wang H.G."/>
            <person name="Awazu S."/>
            <person name="Azumi K."/>
            <person name="Boore J."/>
            <person name="Branno M."/>
            <person name="Chin-Bow S."/>
            <person name="DeSantis R."/>
            <person name="Doyle S."/>
            <person name="Francino P."/>
            <person name="Keys D.N."/>
            <person name="Haga S."/>
            <person name="Hayashi H."/>
            <person name="Hino K."/>
            <person name="Imai K.S."/>
            <person name="Inaba K."/>
            <person name="Kano S."/>
            <person name="Kobayashi K."/>
            <person name="Kobayashi M."/>
            <person name="Lee B.I."/>
            <person name="Makabe K.W."/>
            <person name="Manohar C."/>
            <person name="Matassi G."/>
            <person name="Medina M."/>
            <person name="Mochizuki Y."/>
            <person name="Mount S."/>
            <person name="Morishita T."/>
            <person name="Miura S."/>
            <person name="Nakayama A."/>
            <person name="Nishizaka S."/>
            <person name="Nomoto H."/>
            <person name="Ohta F."/>
            <person name="Oishi K."/>
            <person name="Rigoutsos I."/>
            <person name="Sano M."/>
            <person name="Sasaki A."/>
            <person name="Sasakura Y."/>
            <person name="Shoguchi E."/>
            <person name="Shin-i T."/>
            <person name="Spagnuolo A."/>
            <person name="Stainier D."/>
            <person name="Suzuki M.M."/>
            <person name="Tassy O."/>
            <person name="Takatori N."/>
            <person name="Tokuoka M."/>
            <person name="Yagi K."/>
            <person name="Yoshizaki F."/>
            <person name="Wada S."/>
            <person name="Zhang C."/>
            <person name="Hyatt P.D."/>
            <person name="Larimer F."/>
            <person name="Detter C."/>
            <person name="Doggett N."/>
            <person name="Glavina T."/>
            <person name="Hawkins T."/>
            <person name="Richardson P."/>
            <person name="Lucas S."/>
            <person name="Kohara Y."/>
            <person name="Levine M."/>
            <person name="Satoh N."/>
            <person name="Rokhsar D.S."/>
        </authorList>
    </citation>
    <scope>NUCLEOTIDE SEQUENCE [LARGE SCALE GENOMIC DNA]</scope>
</reference>
<keyword evidence="2" id="KW-1185">Reference proteome</keyword>
<dbReference type="HOGENOM" id="CLU_1177689_0_0_1"/>
<dbReference type="AlphaFoldDB" id="F6QHG3"/>
<name>F6QHG3_CIOIN</name>
<reference evidence="1" key="2">
    <citation type="journal article" date="2008" name="Genome Biol.">
        <title>Improved genome assembly and evidence-based global gene model set for the chordate Ciona intestinalis: new insight into intron and operon populations.</title>
        <authorList>
            <person name="Satou Y."/>
            <person name="Mineta K."/>
            <person name="Ogasawara M."/>
            <person name="Sasakura Y."/>
            <person name="Shoguchi E."/>
            <person name="Ueno K."/>
            <person name="Yamada L."/>
            <person name="Matsumoto J."/>
            <person name="Wasserscheid J."/>
            <person name="Dewar K."/>
            <person name="Wiley G.B."/>
            <person name="Macmil S.L."/>
            <person name="Roe B.A."/>
            <person name="Zeller R.W."/>
            <person name="Hastings K.E."/>
            <person name="Lemaire P."/>
            <person name="Lindquist E."/>
            <person name="Endo T."/>
            <person name="Hotta K."/>
            <person name="Inaba K."/>
        </authorList>
    </citation>
    <scope>NUCLEOTIDE SEQUENCE [LARGE SCALE GENOMIC DNA]</scope>
    <source>
        <strain evidence="1">wild type</strain>
    </source>
</reference>
<sequence length="236" mass="25751">MSAGFATAFIGNTLFKVDTNVNAMYSANRGVFLYYYFPKSVYKYSLSGSAVLRDQENYARTGQEYTVSMKGGIYPDSPQWVGILRTGRIGSYAAAPEFCASGTCRLNSIELVQTTQCSNYSQYYSAKGGVNNFAATNCTTLSGKLISTRSEFNASLRFDGSRNANAWLNHFVLVLGQSTPQKDMQLYIEQPQASAYLPAKFSFNATLGATPSIALDTDIVTVGLSYNEGIQAQIET</sequence>
<reference evidence="1" key="3">
    <citation type="submission" date="2025-08" db="UniProtKB">
        <authorList>
            <consortium name="Ensembl"/>
        </authorList>
    </citation>
    <scope>IDENTIFICATION</scope>
</reference>
<dbReference type="Ensembl" id="ENSCINT00000020166.1">
    <property type="protein sequence ID" value="ENSCINP00000020166.1"/>
    <property type="gene ID" value="ENSCING00000010046.1"/>
</dbReference>
<dbReference type="EMBL" id="EAAA01000397">
    <property type="status" value="NOT_ANNOTATED_CDS"/>
    <property type="molecule type" value="Genomic_DNA"/>
</dbReference>
<dbReference type="Proteomes" id="UP000008144">
    <property type="component" value="Chromosome 1"/>
</dbReference>
<evidence type="ECO:0000313" key="2">
    <source>
        <dbReference type="Proteomes" id="UP000008144"/>
    </source>
</evidence>
<accession>F6QHG3</accession>
<organism evidence="1 2">
    <name type="scientific">Ciona intestinalis</name>
    <name type="common">Transparent sea squirt</name>
    <name type="synonym">Ascidia intestinalis</name>
    <dbReference type="NCBI Taxonomy" id="7719"/>
    <lineage>
        <taxon>Eukaryota</taxon>
        <taxon>Metazoa</taxon>
        <taxon>Chordata</taxon>
        <taxon>Tunicata</taxon>
        <taxon>Ascidiacea</taxon>
        <taxon>Phlebobranchia</taxon>
        <taxon>Cionidae</taxon>
        <taxon>Ciona</taxon>
    </lineage>
</organism>
<proteinExistence type="predicted"/>